<evidence type="ECO:0000313" key="2">
    <source>
        <dbReference type="Proteomes" id="UP000198542"/>
    </source>
</evidence>
<accession>A0A1H4K998</accession>
<dbReference type="Proteomes" id="UP000198542">
    <property type="component" value="Unassembled WGS sequence"/>
</dbReference>
<sequence length="38" mass="4034">MDVNDDEVSLNKSSALKSIASELAPTQGYPQLFLSHGA</sequence>
<keyword evidence="2" id="KW-1185">Reference proteome</keyword>
<proteinExistence type="predicted"/>
<dbReference type="EMBL" id="FNTC01000002">
    <property type="protein sequence ID" value="SEB54977.1"/>
    <property type="molecule type" value="Genomic_DNA"/>
</dbReference>
<reference evidence="2" key="1">
    <citation type="submission" date="2016-10" db="EMBL/GenBank/DDBJ databases">
        <authorList>
            <person name="Varghese N."/>
            <person name="Submissions S."/>
        </authorList>
    </citation>
    <scope>NUCLEOTIDE SEQUENCE [LARGE SCALE GENOMIC DNA]</scope>
    <source>
        <strain evidence="2">BS3660</strain>
    </source>
</reference>
<name>A0A1H4K998_PSEJE</name>
<protein>
    <submittedName>
        <fullName evidence="1">Uncharacterized protein</fullName>
    </submittedName>
</protein>
<dbReference type="AlphaFoldDB" id="A0A1H4K998"/>
<evidence type="ECO:0000313" key="1">
    <source>
        <dbReference type="EMBL" id="SEB54977.1"/>
    </source>
</evidence>
<organism evidence="1 2">
    <name type="scientific">Pseudomonas jessenii</name>
    <dbReference type="NCBI Taxonomy" id="77298"/>
    <lineage>
        <taxon>Bacteria</taxon>
        <taxon>Pseudomonadati</taxon>
        <taxon>Pseudomonadota</taxon>
        <taxon>Gammaproteobacteria</taxon>
        <taxon>Pseudomonadales</taxon>
        <taxon>Pseudomonadaceae</taxon>
        <taxon>Pseudomonas</taxon>
    </lineage>
</organism>
<gene>
    <name evidence="1" type="ORF">SAMN04490187_0912</name>
</gene>